<reference evidence="2 3" key="1">
    <citation type="submission" date="2017-08" db="EMBL/GenBank/DDBJ databases">
        <title>Infants hospitalized years apart are colonized by the same room-sourced microbial strains.</title>
        <authorList>
            <person name="Brooks B."/>
            <person name="Olm M.R."/>
            <person name="Firek B.A."/>
            <person name="Baker R."/>
            <person name="Thomas B.C."/>
            <person name="Morowitz M.J."/>
            <person name="Banfield J.F."/>
        </authorList>
    </citation>
    <scope>NUCLEOTIDE SEQUENCE [LARGE SCALE GENOMIC DNA]</scope>
    <source>
        <strain evidence="2">S2_005_002_R2_29</strain>
    </source>
</reference>
<name>A0A2W5PT89_9BACT</name>
<comment type="caution">
    <text evidence="2">The sequence shown here is derived from an EMBL/GenBank/DDBJ whole genome shotgun (WGS) entry which is preliminary data.</text>
</comment>
<accession>A0A2W5PT89</accession>
<dbReference type="Proteomes" id="UP000249417">
    <property type="component" value="Unassembled WGS sequence"/>
</dbReference>
<feature type="region of interest" description="Disordered" evidence="1">
    <location>
        <begin position="104"/>
        <end position="124"/>
    </location>
</feature>
<evidence type="ECO:0000256" key="1">
    <source>
        <dbReference type="SAM" id="MobiDB-lite"/>
    </source>
</evidence>
<gene>
    <name evidence="2" type="ORF">DI551_06815</name>
</gene>
<sequence length="173" mass="19268">MSISAEEIIYQHCMGLLNPNPEYYAGRGNELGDLNSSILELLYRGILKEKGASAAKSFVNMVKNLKDTNAKNFLIEYYRLERKEWKYGDPVLKVRAVKDGDAVKAPVKPQPEPDLTKAPSKQVKQPVRMTEVLNAFKRGANAIGHDKAITSDFLARHKDEVDSSLINSSFGGK</sequence>
<evidence type="ECO:0000313" key="3">
    <source>
        <dbReference type="Proteomes" id="UP000249417"/>
    </source>
</evidence>
<evidence type="ECO:0000313" key="2">
    <source>
        <dbReference type="EMBL" id="PZQ45653.1"/>
    </source>
</evidence>
<dbReference type="EMBL" id="QFQB01000042">
    <property type="protein sequence ID" value="PZQ45653.1"/>
    <property type="molecule type" value="Genomic_DNA"/>
</dbReference>
<organism evidence="2 3">
    <name type="scientific">Micavibrio aeruginosavorus</name>
    <dbReference type="NCBI Taxonomy" id="349221"/>
    <lineage>
        <taxon>Bacteria</taxon>
        <taxon>Pseudomonadati</taxon>
        <taxon>Bdellovibrionota</taxon>
        <taxon>Bdellovibrionia</taxon>
        <taxon>Bdellovibrionales</taxon>
        <taxon>Pseudobdellovibrionaceae</taxon>
        <taxon>Micavibrio</taxon>
    </lineage>
</organism>
<proteinExistence type="predicted"/>
<protein>
    <submittedName>
        <fullName evidence="2">Uncharacterized protein</fullName>
    </submittedName>
</protein>
<dbReference type="AlphaFoldDB" id="A0A2W5PT89"/>